<comment type="PTM">
    <text evidence="14">Proteolytically cleaved before the transmembrane segment to yield the secreted ectodomain incorporated in the zona pellucida.</text>
</comment>
<evidence type="ECO:0000256" key="15">
    <source>
        <dbReference type="SAM" id="MobiDB-lite"/>
    </source>
</evidence>
<evidence type="ECO:0000256" key="6">
    <source>
        <dbReference type="ARBA" id="ARBA00022530"/>
    </source>
</evidence>
<accession>A0A8C5FKH7</accession>
<evidence type="ECO:0000256" key="8">
    <source>
        <dbReference type="ARBA" id="ARBA00022692"/>
    </source>
</evidence>
<dbReference type="GO" id="GO:0035805">
    <property type="term" value="C:egg coat"/>
    <property type="evidence" value="ECO:0007669"/>
    <property type="project" value="UniProtKB-SubCell"/>
</dbReference>
<dbReference type="PANTHER" id="PTHR11576">
    <property type="entry name" value="ZONA PELLUCIDA SPERM-BINDING PROTEIN 3"/>
    <property type="match status" value="1"/>
</dbReference>
<dbReference type="Pfam" id="PF23344">
    <property type="entry name" value="ZP-N"/>
    <property type="match status" value="1"/>
</dbReference>
<dbReference type="FunFam" id="2.60.40.3210:FF:000001">
    <property type="entry name" value="Zona pellucida sperm-binding protein 3"/>
    <property type="match status" value="1"/>
</dbReference>
<keyword evidence="18" id="KW-1185">Reference proteome</keyword>
<dbReference type="GO" id="GO:0035804">
    <property type="term" value="F:structural constituent of egg coat"/>
    <property type="evidence" value="ECO:0007669"/>
    <property type="project" value="UniProtKB-UniRule"/>
</dbReference>
<dbReference type="Pfam" id="PF00100">
    <property type="entry name" value="Zona_pellucida"/>
    <property type="match status" value="1"/>
</dbReference>
<dbReference type="FunFam" id="2.60.40.4100:FF:000002">
    <property type="entry name" value="Zona pellucida sperm-binding protein 3"/>
    <property type="match status" value="1"/>
</dbReference>
<evidence type="ECO:0000256" key="2">
    <source>
        <dbReference type="ARBA" id="ARBA00006735"/>
    </source>
</evidence>
<evidence type="ECO:0000256" key="13">
    <source>
        <dbReference type="ARBA" id="ARBA00023180"/>
    </source>
</evidence>
<dbReference type="GeneTree" id="ENSGT01030000234567"/>
<evidence type="ECO:0000256" key="1">
    <source>
        <dbReference type="ARBA" id="ARBA00004498"/>
    </source>
</evidence>
<keyword evidence="9 14" id="KW-0732">Signal</keyword>
<keyword evidence="5 14" id="KW-0964">Secreted</keyword>
<evidence type="ECO:0000256" key="7">
    <source>
        <dbReference type="ARBA" id="ARBA00022685"/>
    </source>
</evidence>
<evidence type="ECO:0000256" key="12">
    <source>
        <dbReference type="ARBA" id="ARBA00023157"/>
    </source>
</evidence>
<comment type="function">
    <text evidence="14">Component of the zona pellucida, an extracellular matrix surrounding oocytes which mediates sperm binding, induction of the acrosome reaction and prevents post-fertilization polyspermy. The zona pellucida is composed of 3 to 4 glycoproteins, ZP1, ZP2, ZP3, and ZP4. ZP3 is essential for sperm binding and zona matrix formation.</text>
</comment>
<feature type="domain" description="ZP" evidence="16">
    <location>
        <begin position="147"/>
        <end position="418"/>
    </location>
</feature>
<proteinExistence type="inferred from homology"/>
<evidence type="ECO:0000256" key="9">
    <source>
        <dbReference type="ARBA" id="ARBA00022729"/>
    </source>
</evidence>
<dbReference type="GO" id="GO:0032190">
    <property type="term" value="F:acrosin binding"/>
    <property type="evidence" value="ECO:0007669"/>
    <property type="project" value="TreeGrafter"/>
</dbReference>
<dbReference type="GO" id="GO:0007339">
    <property type="term" value="P:binding of sperm to zona pellucida"/>
    <property type="evidence" value="ECO:0007669"/>
    <property type="project" value="UniProtKB-UniRule"/>
</dbReference>
<keyword evidence="4 14" id="KW-1003">Cell membrane</keyword>
<comment type="domain">
    <text evidence="14">The ZP domain is involved in the polymerization of the ZP proteins to form the zona pellucida.</text>
</comment>
<evidence type="ECO:0000256" key="14">
    <source>
        <dbReference type="RuleBase" id="RU367066"/>
    </source>
</evidence>
<keyword evidence="13" id="KW-0325">Glycoprotein</keyword>
<keyword evidence="6 14" id="KW-0272">Extracellular matrix</keyword>
<evidence type="ECO:0000313" key="17">
    <source>
        <dbReference type="Ensembl" id="ENSGMOP00000043545.1"/>
    </source>
</evidence>
<reference evidence="17" key="1">
    <citation type="submission" date="2025-08" db="UniProtKB">
        <authorList>
            <consortium name="Ensembl"/>
        </authorList>
    </citation>
    <scope>IDENTIFICATION</scope>
</reference>
<dbReference type="GO" id="GO:0035803">
    <property type="term" value="P:egg coat formation"/>
    <property type="evidence" value="ECO:0007669"/>
    <property type="project" value="UniProtKB-UniRule"/>
</dbReference>
<dbReference type="Gene3D" id="2.60.40.4100">
    <property type="entry name" value="Zona pellucida, ZP-C domain"/>
    <property type="match status" value="1"/>
</dbReference>
<dbReference type="PROSITE" id="PS51034">
    <property type="entry name" value="ZP_2"/>
    <property type="match status" value="1"/>
</dbReference>
<dbReference type="PANTHER" id="PTHR11576:SF2">
    <property type="entry name" value="ZONA PELLUCIDA SPERM-BINDING PROTEIN 3"/>
    <property type="match status" value="1"/>
</dbReference>
<dbReference type="GO" id="GO:0005886">
    <property type="term" value="C:plasma membrane"/>
    <property type="evidence" value="ECO:0007669"/>
    <property type="project" value="UniProtKB-SubCell"/>
</dbReference>
<comment type="similarity">
    <text evidence="2 14">Belongs to the ZP domain family. ZPC subfamily.</text>
</comment>
<comment type="subcellular location">
    <subcellularLocation>
        <location evidence="1">Secreted</location>
        <location evidence="1">Extracellular space</location>
        <location evidence="1">Extracellular matrix</location>
    </subcellularLocation>
    <subcellularLocation>
        <location evidence="14">Zona pellucida</location>
    </subcellularLocation>
    <subcellularLocation>
        <location evidence="14">Cell membrane</location>
        <topology evidence="14">Single-pass type I membrane protein</topology>
    </subcellularLocation>
</comment>
<feature type="chain" id="PRO_5034250025" description="Zona pellucida sperm-binding protein 3" evidence="14">
    <location>
        <begin position="19"/>
        <end position="532"/>
    </location>
</feature>
<dbReference type="AlphaFoldDB" id="A0A8C5FKH7"/>
<evidence type="ECO:0000256" key="3">
    <source>
        <dbReference type="ARBA" id="ARBA00017980"/>
    </source>
</evidence>
<evidence type="ECO:0000256" key="5">
    <source>
        <dbReference type="ARBA" id="ARBA00022525"/>
    </source>
</evidence>
<dbReference type="Ensembl" id="ENSGMOT00000055600.1">
    <property type="protein sequence ID" value="ENSGMOP00000043545.1"/>
    <property type="gene ID" value="ENSGMOG00000000567.2"/>
</dbReference>
<dbReference type="Gene3D" id="2.60.40.3210">
    <property type="entry name" value="Zona pellucida, ZP-N domain"/>
    <property type="match status" value="1"/>
</dbReference>
<reference evidence="17" key="2">
    <citation type="submission" date="2025-09" db="UniProtKB">
        <authorList>
            <consortium name="Ensembl"/>
        </authorList>
    </citation>
    <scope>IDENTIFICATION</scope>
</reference>
<feature type="transmembrane region" description="Helical" evidence="14">
    <location>
        <begin position="502"/>
        <end position="525"/>
    </location>
</feature>
<dbReference type="SMART" id="SM00241">
    <property type="entry name" value="ZP"/>
    <property type="match status" value="1"/>
</dbReference>
<dbReference type="OMA" id="CHYPSLE"/>
<keyword evidence="11 14" id="KW-0472">Membrane</keyword>
<name>A0A8C5FKH7_GADMO</name>
<dbReference type="InterPro" id="IPR055356">
    <property type="entry name" value="ZP-N"/>
</dbReference>
<dbReference type="InterPro" id="IPR055355">
    <property type="entry name" value="ZP-C"/>
</dbReference>
<evidence type="ECO:0000256" key="4">
    <source>
        <dbReference type="ARBA" id="ARBA00022475"/>
    </source>
</evidence>
<organism evidence="17 18">
    <name type="scientific">Gadus morhua</name>
    <name type="common">Atlantic cod</name>
    <dbReference type="NCBI Taxonomy" id="8049"/>
    <lineage>
        <taxon>Eukaryota</taxon>
        <taxon>Metazoa</taxon>
        <taxon>Chordata</taxon>
        <taxon>Craniata</taxon>
        <taxon>Vertebrata</taxon>
        <taxon>Euteleostomi</taxon>
        <taxon>Actinopterygii</taxon>
        <taxon>Neopterygii</taxon>
        <taxon>Teleostei</taxon>
        <taxon>Neoteleostei</taxon>
        <taxon>Acanthomorphata</taxon>
        <taxon>Zeiogadaria</taxon>
        <taxon>Gadariae</taxon>
        <taxon>Gadiformes</taxon>
        <taxon>Gadoidei</taxon>
        <taxon>Gadidae</taxon>
        <taxon>Gadus</taxon>
    </lineage>
</organism>
<keyword evidence="12 14" id="KW-1015">Disulfide bond</keyword>
<dbReference type="GO" id="GO:2000344">
    <property type="term" value="P:positive regulation of acrosome reaction"/>
    <property type="evidence" value="ECO:0007669"/>
    <property type="project" value="UniProtKB-UniRule"/>
</dbReference>
<feature type="signal peptide" evidence="14">
    <location>
        <begin position="1"/>
        <end position="18"/>
    </location>
</feature>
<protein>
    <recommendedName>
        <fullName evidence="3 14">Zona pellucida sperm-binding protein 3</fullName>
    </recommendedName>
</protein>
<keyword evidence="10 14" id="KW-1133">Transmembrane helix</keyword>
<evidence type="ECO:0000313" key="18">
    <source>
        <dbReference type="Proteomes" id="UP000694546"/>
    </source>
</evidence>
<sequence length="532" mass="58968">MLPGETLLFRLVICVVLAADTAARFEGQDYLDNRDHGNQVVGKPIDNRREEQLNGHVWLTYKPRAGVVLRPPVELHEKRQQPWMVRQKQTGSGGHFVQQSVEKHERTPEPTPSGKWESQSMAPANVGKALVKFRPREPLSAQSVVVHCGEKEVAIEVKRNFLGSGQRVTPSDLKLGGCAADDDGGETVLFRSELPDCGSTTMMTEDSLIYTFTLVYVPTAIGTTSIIKTNAAQVKIQCHYPSLEMMVDSAAPRQKKQLVSSDGVRPDWKQHASIMLAEQTLRFSLRLMTEDWRQERPSSSFLLAEVMYVEASVQRGLHVPLRLYVDRCVASLEPSINAQHSYAFITNHGCLTDAKVSGGRSFFKDRSHEDKLQFQMQTSRFPQDPRAKMFITCSLKAVILPMATDAEHKACSYLPEAKRWVASGGDNHVCSCCEATCSTQRRSRRSSPSSDEEWAWAGESTLGPILVQATAPERLVGLPDLSGEFSSSLVPQGFEPTLEEPAVSTLVLCGLALLQVVVVTAVIVYRRTQKSN</sequence>
<dbReference type="Proteomes" id="UP000694546">
    <property type="component" value="Chromosome 4"/>
</dbReference>
<feature type="region of interest" description="Disordered" evidence="15">
    <location>
        <begin position="79"/>
        <end position="119"/>
    </location>
</feature>
<keyword evidence="8 14" id="KW-0812">Transmembrane</keyword>
<evidence type="ECO:0000256" key="10">
    <source>
        <dbReference type="ARBA" id="ARBA00022989"/>
    </source>
</evidence>
<dbReference type="InterPro" id="IPR042235">
    <property type="entry name" value="ZP-C_dom"/>
</dbReference>
<keyword evidence="7 14" id="KW-0165">Cleavage on pair of basic residues</keyword>
<dbReference type="InterPro" id="IPR001507">
    <property type="entry name" value="ZP_dom"/>
</dbReference>
<evidence type="ECO:0000256" key="11">
    <source>
        <dbReference type="ARBA" id="ARBA00023136"/>
    </source>
</evidence>
<evidence type="ECO:0000259" key="16">
    <source>
        <dbReference type="PROSITE" id="PS51034"/>
    </source>
</evidence>